<gene>
    <name evidence="2" type="ORF">PSH92_18390</name>
</gene>
<accession>A0ABY9F8A3</accession>
<evidence type="ECO:0000256" key="1">
    <source>
        <dbReference type="SAM" id="Phobius"/>
    </source>
</evidence>
<protein>
    <recommendedName>
        <fullName evidence="4">DUF2970 domain-containing protein</fullName>
    </recommendedName>
</protein>
<evidence type="ECO:0000313" key="2">
    <source>
        <dbReference type="EMBL" id="WLG99344.1"/>
    </source>
</evidence>
<keyword evidence="1" id="KW-0812">Transmembrane</keyword>
<dbReference type="Proteomes" id="UP001224838">
    <property type="component" value="Chromosome"/>
</dbReference>
<proteinExistence type="predicted"/>
<evidence type="ECO:0008006" key="4">
    <source>
        <dbReference type="Google" id="ProtNLM"/>
    </source>
</evidence>
<dbReference type="EMBL" id="CP117451">
    <property type="protein sequence ID" value="WLG99344.1"/>
    <property type="molecule type" value="Genomic_DNA"/>
</dbReference>
<keyword evidence="1" id="KW-1133">Transmembrane helix</keyword>
<sequence>MTQWKTQGFWSRAWIYTLLLFLIGFITDSDATWLGDGSSKPKRVFSLGFIAFCALVAVFELIVLNHFYGVK</sequence>
<organism evidence="2 3">
    <name type="scientific">Pseudomonas beijingensis</name>
    <dbReference type="NCBI Taxonomy" id="2954101"/>
    <lineage>
        <taxon>Bacteria</taxon>
        <taxon>Pseudomonadati</taxon>
        <taxon>Pseudomonadota</taxon>
        <taxon>Gammaproteobacteria</taxon>
        <taxon>Pseudomonadales</taxon>
        <taxon>Pseudomonadaceae</taxon>
        <taxon>Pseudomonas</taxon>
    </lineage>
</organism>
<feature type="transmembrane region" description="Helical" evidence="1">
    <location>
        <begin position="9"/>
        <end position="27"/>
    </location>
</feature>
<evidence type="ECO:0000313" key="3">
    <source>
        <dbReference type="Proteomes" id="UP001224838"/>
    </source>
</evidence>
<keyword evidence="3" id="KW-1185">Reference proteome</keyword>
<keyword evidence="1" id="KW-0472">Membrane</keyword>
<feature type="transmembrane region" description="Helical" evidence="1">
    <location>
        <begin position="47"/>
        <end position="68"/>
    </location>
</feature>
<dbReference type="RefSeq" id="WP_122565997.1">
    <property type="nucleotide sequence ID" value="NZ_CP117425.1"/>
</dbReference>
<name>A0ABY9F8A3_9PSED</name>
<reference evidence="2 3" key="1">
    <citation type="submission" date="2023-02" db="EMBL/GenBank/DDBJ databases">
        <title>Evolution of Hrp T3SS in non-pathogenic Pseudomonas fluorescens.</title>
        <authorList>
            <person name="Liao K."/>
            <person name="Wei H."/>
            <person name="Gu Y."/>
        </authorList>
    </citation>
    <scope>NUCLEOTIDE SEQUENCE [LARGE SCALE GENOMIC DNA]</scope>
    <source>
        <strain evidence="2 3">FP2034</strain>
    </source>
</reference>